<evidence type="ECO:0000259" key="10">
    <source>
        <dbReference type="PROSITE" id="PS50507"/>
    </source>
</evidence>
<name>A0A2P1BXW9_9VIRU</name>
<dbReference type="Proteomes" id="UP000290583">
    <property type="component" value="Genome"/>
</dbReference>
<dbReference type="GO" id="GO:0016556">
    <property type="term" value="P:mRNA modification"/>
    <property type="evidence" value="ECO:0007669"/>
    <property type="project" value="InterPro"/>
</dbReference>
<evidence type="ECO:0000313" key="15">
    <source>
        <dbReference type="Proteomes" id="UP000290583"/>
    </source>
</evidence>
<dbReference type="SUPFAM" id="SSF52540">
    <property type="entry name" value="P-loop containing nucleoside triphosphate hydrolases"/>
    <property type="match status" value="2"/>
</dbReference>
<dbReference type="PANTHER" id="PTHR31212:SF4">
    <property type="entry name" value="ALPHA-KETOGLUTARATE-DEPENDENT DIOXYGENASE ALKB HOMOLOG 3"/>
    <property type="match status" value="1"/>
</dbReference>
<dbReference type="InterPro" id="IPR043502">
    <property type="entry name" value="DNA/RNA_pol_sf"/>
</dbReference>
<feature type="domain" description="RdRp catalytic" evidence="10">
    <location>
        <begin position="1466"/>
        <end position="1573"/>
    </location>
</feature>
<keyword evidence="2" id="KW-0808">Transferase</keyword>
<dbReference type="GO" id="GO:0006307">
    <property type="term" value="P:DNA alkylation repair"/>
    <property type="evidence" value="ECO:0007669"/>
    <property type="project" value="InterPro"/>
</dbReference>
<comment type="catalytic activity">
    <reaction evidence="9">
        <text>ATP + H2O = ADP + phosphate + H(+)</text>
        <dbReference type="Rhea" id="RHEA:13065"/>
        <dbReference type="ChEBI" id="CHEBI:15377"/>
        <dbReference type="ChEBI" id="CHEBI:15378"/>
        <dbReference type="ChEBI" id="CHEBI:30616"/>
        <dbReference type="ChEBI" id="CHEBI:43474"/>
        <dbReference type="ChEBI" id="CHEBI:456216"/>
        <dbReference type="EC" id="3.6.4.13"/>
    </reaction>
</comment>
<dbReference type="InterPro" id="IPR027351">
    <property type="entry name" value="(+)RNA_virus_helicase_core_dom"/>
</dbReference>
<dbReference type="InterPro" id="IPR001788">
    <property type="entry name" value="RNA-dep_RNA_pol_alsuvir"/>
</dbReference>
<dbReference type="PANTHER" id="PTHR31212">
    <property type="entry name" value="ALPHA-KETOGLUTARATE-DEPENDENT DIOXYGENASE ALKB HOMOLOG 3"/>
    <property type="match status" value="1"/>
</dbReference>
<dbReference type="PROSITE" id="PS50507">
    <property type="entry name" value="RDRP_SSRNA_POS"/>
    <property type="match status" value="1"/>
</dbReference>
<keyword evidence="6" id="KW-0347">Helicase</keyword>
<dbReference type="EMBL" id="MG637048">
    <property type="protein sequence ID" value="AVI69646.1"/>
    <property type="molecule type" value="Genomic_RNA"/>
</dbReference>
<dbReference type="RefSeq" id="YP_009551967.1">
    <property type="nucleotide sequence ID" value="NC_040564.1"/>
</dbReference>
<dbReference type="GeneID" id="41701886"/>
<dbReference type="Pfam" id="PF01660">
    <property type="entry name" value="Vmethyltransf"/>
    <property type="match status" value="1"/>
</dbReference>
<dbReference type="GO" id="GO:0006396">
    <property type="term" value="P:RNA processing"/>
    <property type="evidence" value="ECO:0007669"/>
    <property type="project" value="InterPro"/>
</dbReference>
<dbReference type="Gene3D" id="2.60.120.590">
    <property type="entry name" value="Alpha-ketoglutarate-dependent dioxygenase AlkB-like"/>
    <property type="match status" value="1"/>
</dbReference>
<evidence type="ECO:0000256" key="7">
    <source>
        <dbReference type="ARBA" id="ARBA00022840"/>
    </source>
</evidence>
<dbReference type="PROSITE" id="PS51471">
    <property type="entry name" value="FE2OG_OXY"/>
    <property type="match status" value="1"/>
</dbReference>
<dbReference type="SUPFAM" id="SSF51197">
    <property type="entry name" value="Clavaminate synthase-like"/>
    <property type="match status" value="1"/>
</dbReference>
<dbReference type="InterPro" id="IPR032854">
    <property type="entry name" value="ALKBH3"/>
</dbReference>
<dbReference type="GO" id="GO:0051213">
    <property type="term" value="F:dioxygenase activity"/>
    <property type="evidence" value="ECO:0007669"/>
    <property type="project" value="InterPro"/>
</dbReference>
<dbReference type="PROSITE" id="PS51657">
    <property type="entry name" value="PSRV_HELICASE"/>
    <property type="match status" value="1"/>
</dbReference>
<keyword evidence="4" id="KW-0547">Nucleotide-binding</keyword>
<evidence type="ECO:0000259" key="12">
    <source>
        <dbReference type="PROSITE" id="PS51657"/>
    </source>
</evidence>
<dbReference type="Gene3D" id="3.40.50.300">
    <property type="entry name" value="P-loop containing nucleotide triphosphate hydrolases"/>
    <property type="match status" value="1"/>
</dbReference>
<dbReference type="InterPro" id="IPR027417">
    <property type="entry name" value="P-loop_NTPase"/>
</dbReference>
<evidence type="ECO:0000313" key="14">
    <source>
        <dbReference type="EMBL" id="AVI69646.1"/>
    </source>
</evidence>
<keyword evidence="5" id="KW-0378">Hydrolase</keyword>
<accession>A0A2P1BXW9</accession>
<keyword evidence="7" id="KW-0067">ATP-binding</keyword>
<dbReference type="GO" id="GO:0039694">
    <property type="term" value="P:viral RNA genome replication"/>
    <property type="evidence" value="ECO:0007669"/>
    <property type="project" value="InterPro"/>
</dbReference>
<feature type="domain" description="(+)RNA virus helicase C-terminal" evidence="12">
    <location>
        <begin position="895"/>
        <end position="1180"/>
    </location>
</feature>
<dbReference type="GO" id="GO:0003968">
    <property type="term" value="F:RNA-directed RNA polymerase activity"/>
    <property type="evidence" value="ECO:0007669"/>
    <property type="project" value="UniProtKB-KW"/>
</dbReference>
<dbReference type="PROSITE" id="PS51743">
    <property type="entry name" value="ALPHAVIRUS_MT"/>
    <property type="match status" value="1"/>
</dbReference>
<feature type="domain" description="Alphavirus-like MT" evidence="13">
    <location>
        <begin position="66"/>
        <end position="245"/>
    </location>
</feature>
<evidence type="ECO:0000256" key="2">
    <source>
        <dbReference type="ARBA" id="ARBA00022679"/>
    </source>
</evidence>
<dbReference type="GO" id="GO:0003723">
    <property type="term" value="F:RNA binding"/>
    <property type="evidence" value="ECO:0007669"/>
    <property type="project" value="InterPro"/>
</dbReference>
<dbReference type="InterPro" id="IPR037151">
    <property type="entry name" value="AlkB-like_sf"/>
</dbReference>
<dbReference type="GO" id="GO:0016787">
    <property type="term" value="F:hydrolase activity"/>
    <property type="evidence" value="ECO:0007669"/>
    <property type="project" value="UniProtKB-KW"/>
</dbReference>
<dbReference type="InterPro" id="IPR005123">
    <property type="entry name" value="Oxoglu/Fe-dep_dioxygenase_dom"/>
</dbReference>
<keyword evidence="1" id="KW-0696">RNA-directed RNA polymerase</keyword>
<dbReference type="GO" id="GO:0005524">
    <property type="term" value="F:ATP binding"/>
    <property type="evidence" value="ECO:0007669"/>
    <property type="project" value="UniProtKB-KW"/>
</dbReference>
<keyword evidence="15" id="KW-1185">Reference proteome</keyword>
<evidence type="ECO:0000256" key="8">
    <source>
        <dbReference type="ARBA" id="ARBA00022953"/>
    </source>
</evidence>
<keyword evidence="8" id="KW-0693">Viral RNA replication</keyword>
<reference evidence="14 15" key="1">
    <citation type="submission" date="2017-12" db="EMBL/GenBank/DDBJ databases">
        <title>Genomic characterization of Grapevine virus J, a novel virus identified in grapevine.</title>
        <authorList>
            <person name="Diaz-Lara A."/>
            <person name="Al Rwahnih M."/>
        </authorList>
    </citation>
    <scope>NUCLEOTIDE SEQUENCE [LARGE SCALE GENOMIC DNA]</scope>
    <source>
        <strain evidence="14">KS</strain>
    </source>
</reference>
<evidence type="ECO:0000256" key="9">
    <source>
        <dbReference type="ARBA" id="ARBA00047984"/>
    </source>
</evidence>
<organism evidence="14 15">
    <name type="scientific">Grapevine virus J</name>
    <dbReference type="NCBI Taxonomy" id="2093496"/>
    <lineage>
        <taxon>Viruses</taxon>
        <taxon>Riboviria</taxon>
        <taxon>Orthornavirae</taxon>
        <taxon>Kitrinoviricota</taxon>
        <taxon>Alsuviricetes</taxon>
        <taxon>Tymovirales</taxon>
        <taxon>Betaflexiviridae</taxon>
        <taxon>Trivirinae</taxon>
        <taxon>Vitivirus</taxon>
        <taxon>Vitivirus jeivitis</taxon>
    </lineage>
</organism>
<sequence length="1702" mass="194658">MSISVSSQRMAAAALYNNGDKDTVDQIKKLKTAGLLHSEEEDDGLFDYYVDDDVRDILGSKGINFSIHSYRNHPHPVSKMLENHILYKLAPNYLREHVLIISCKESKVKMLLLKNKKMNKNVDSYNRLVHAKDHFRYVQAVKETSIPCSTTFSEKESHADDIFIHDEVQYWNLHEMQDFLGTLRRCTRVIYSIVYPAEVDVGFEASIFPEAYDFRISGEGFIWMPDGNSEGSYWQPKNSWLLSTSKTIDSEGRTWTITKLNSIASHHLFACTLGSTINESEYEYADSTVIHPMFNLRGLRDYRDMRLRTRYIRPVLLYLLALRKPDPESAVAKLRMLSHKNESMHEALFVAQLAKQIRDTSLYDRMGNFNLKSAVGNSFKEWLGPNATYFLDRSGYHANSLESFIKNCDNVRFSISRTYRERVIKVHPIILSDLEWGSEGTWDMVYLSNLISMDREHTPYVLNASEVIGRVTSFPLGRILRAWELIADMCQRNEVNYNRVVYVFDQEDLINLKSYLIKVNTYEYVTSRAIKYDWKPQDVKQGYLSSGAYLNFLKPTQSERATVVSGDEQEDEEEKCACGLCLTSKTLSAALTNDLVVQLEAIPLFNELNKNRLSAFFSRHSAEYAYRGGSHQSRGWLDVLDKLRSALGLGDDFDHCLVQRYERGSGIGFHADDEECYLPGMKVVTVNVGGQCTFSVKCKDNSIKDFKLDGPSVLVMGAGAQVDHKHRVQDCSDGRLSITLRNKTKDYIDDASGSEYEEERLDGEDLFARLDKDKSFLCSIQCIAEHMRVDVPTCTALIAGKDTQVLNEISKGGVTLATMINLCKSLDIETTITGEGSVYIAGSFRPLFLSLEKGHLVRVNEGYSDRSSVSALKLNKNITKCSFTTDAAKARVLAESYKEGYTGILLNRFKSGKCFKGDWDEKEVSVWLSTGFAGSGKSHYIQSVLKNCEVERTLIITPRKNLAADWAKKVSKKHKVVTLEKALLNDYTDFRSIVIDEIGLFPPGYLDLLVYATRCTNYVVLGDPLQCAYYSKEDSIILEKNNENIYKRFHGMKVYLMYSHRLKPNKLFDIECSGEGISGQEDPSKRPVIVASRAEKLKQPNGYTVSETQGLTFKDSVVKLDRDWVRKGDGDVVVAFSRHRGDCEIVASKSDKEYLIKNSESLMLKKILVNETISRLDLCERVKQEMDEVNFSFSEDRLANSEEFEERLSGDPYLKALLNILEEIQEEEIEMPEPEAPEPLRTHLPLSEKLNELEPTNLKAKEDREVLTSFGLTDQIDDQGFKSSPGPQTHKALYLHHDSQDDATFMLSVKKRLRFRDMETNMRKFKECEGVGPQLFHELKKTYNWTRVEQLPALDKCDADFLKKRIQKSAKLIERHSYRSSPDWPSNYLKVFLKNQTCTKLEKRGVDAKAGQTIACFCHSVLCRFGTKLRQTEKALKNMLPANVMIYSQKNYSDLDKWCKTFVNSFTGTDSDYEAFDRSQDEKILRLEVEVLKFFLWEEELINEYVTLKLMMGCSLGNLAIMRFSGEFGTFFFNTVANMAFSCMRYNLSYNTPICFAGDDMYSPGQLNVRHDYDKFLDTLELKAKVNFGDKPLFCGWRMSPYGIVKEPNLILDRWKIAEGKGNLKDCLVNYALEAVYGYRLSEFLYELNIDIDAQQELTRKIVKVKDQLPEKISRLFSRDATEHWSDGESEVLQCTPEGELI</sequence>
<protein>
    <submittedName>
        <fullName evidence="14">Replicase</fullName>
    </submittedName>
</protein>
<dbReference type="CDD" id="cd23245">
    <property type="entry name" value="Betaflexiviridae_RdRp"/>
    <property type="match status" value="1"/>
</dbReference>
<feature type="domain" description="Fe2OG dioxygenase" evidence="11">
    <location>
        <begin position="652"/>
        <end position="744"/>
    </location>
</feature>
<dbReference type="KEGG" id="vg:41701886"/>
<dbReference type="SUPFAM" id="SSF56672">
    <property type="entry name" value="DNA/RNA polymerases"/>
    <property type="match status" value="1"/>
</dbReference>
<evidence type="ECO:0000256" key="1">
    <source>
        <dbReference type="ARBA" id="ARBA00022484"/>
    </source>
</evidence>
<dbReference type="InterPro" id="IPR027450">
    <property type="entry name" value="AlkB-like"/>
</dbReference>
<proteinExistence type="predicted"/>
<evidence type="ECO:0000256" key="6">
    <source>
        <dbReference type="ARBA" id="ARBA00022806"/>
    </source>
</evidence>
<dbReference type="Pfam" id="PF13532">
    <property type="entry name" value="2OG-FeII_Oxy_2"/>
    <property type="match status" value="1"/>
</dbReference>
<dbReference type="Pfam" id="PF01443">
    <property type="entry name" value="Viral_helicase1"/>
    <property type="match status" value="1"/>
</dbReference>
<dbReference type="GO" id="GO:0008174">
    <property type="term" value="F:mRNA methyltransferase activity"/>
    <property type="evidence" value="ECO:0007669"/>
    <property type="project" value="UniProtKB-UniRule"/>
</dbReference>
<evidence type="ECO:0000256" key="3">
    <source>
        <dbReference type="ARBA" id="ARBA00022695"/>
    </source>
</evidence>
<keyword evidence="3" id="KW-0548">Nucleotidyltransferase</keyword>
<dbReference type="GO" id="GO:0006351">
    <property type="term" value="P:DNA-templated transcription"/>
    <property type="evidence" value="ECO:0007669"/>
    <property type="project" value="InterPro"/>
</dbReference>
<evidence type="ECO:0000256" key="5">
    <source>
        <dbReference type="ARBA" id="ARBA00022801"/>
    </source>
</evidence>
<evidence type="ECO:0000259" key="11">
    <source>
        <dbReference type="PROSITE" id="PS51471"/>
    </source>
</evidence>
<dbReference type="GO" id="GO:0003724">
    <property type="term" value="F:RNA helicase activity"/>
    <property type="evidence" value="ECO:0007669"/>
    <property type="project" value="UniProtKB-EC"/>
</dbReference>
<dbReference type="InterPro" id="IPR002588">
    <property type="entry name" value="Alphavirus-like_MT_dom"/>
</dbReference>
<evidence type="ECO:0000259" key="13">
    <source>
        <dbReference type="PROSITE" id="PS51743"/>
    </source>
</evidence>
<dbReference type="InterPro" id="IPR007094">
    <property type="entry name" value="RNA-dir_pol_PSvirus"/>
</dbReference>
<dbReference type="Pfam" id="PF00978">
    <property type="entry name" value="RdRP_2"/>
    <property type="match status" value="1"/>
</dbReference>
<evidence type="ECO:0000256" key="4">
    <source>
        <dbReference type="ARBA" id="ARBA00022741"/>
    </source>
</evidence>